<evidence type="ECO:0000256" key="5">
    <source>
        <dbReference type="ARBA" id="ARBA00023004"/>
    </source>
</evidence>
<keyword evidence="2" id="KW-0479">Metal-binding</keyword>
<organism evidence="8 9">
    <name type="scientific">Trichoderma ghanense</name>
    <dbReference type="NCBI Taxonomy" id="65468"/>
    <lineage>
        <taxon>Eukaryota</taxon>
        <taxon>Fungi</taxon>
        <taxon>Dikarya</taxon>
        <taxon>Ascomycota</taxon>
        <taxon>Pezizomycotina</taxon>
        <taxon>Sordariomycetes</taxon>
        <taxon>Hypocreomycetidae</taxon>
        <taxon>Hypocreales</taxon>
        <taxon>Hypocreaceae</taxon>
        <taxon>Trichoderma</taxon>
    </lineage>
</organism>
<dbReference type="Gene3D" id="2.60.120.590">
    <property type="entry name" value="Alpha-ketoglutarate-dependent dioxygenase AlkB-like"/>
    <property type="match status" value="1"/>
</dbReference>
<dbReference type="EMBL" id="PPTA01000006">
    <property type="protein sequence ID" value="TFB03060.1"/>
    <property type="molecule type" value="Genomic_DNA"/>
</dbReference>
<evidence type="ECO:0000256" key="6">
    <source>
        <dbReference type="SAM" id="MobiDB-lite"/>
    </source>
</evidence>
<evidence type="ECO:0000256" key="1">
    <source>
        <dbReference type="ARBA" id="ARBA00001954"/>
    </source>
</evidence>
<evidence type="ECO:0000313" key="8">
    <source>
        <dbReference type="EMBL" id="TFB03060.1"/>
    </source>
</evidence>
<evidence type="ECO:0000256" key="4">
    <source>
        <dbReference type="ARBA" id="ARBA00023002"/>
    </source>
</evidence>
<comment type="caution">
    <text evidence="8">The sequence shown here is derived from an EMBL/GenBank/DDBJ whole genome shotgun (WGS) entry which is preliminary data.</text>
</comment>
<feature type="compositionally biased region" description="Low complexity" evidence="6">
    <location>
        <begin position="136"/>
        <end position="157"/>
    </location>
</feature>
<dbReference type="InterPro" id="IPR027450">
    <property type="entry name" value="AlkB-like"/>
</dbReference>
<evidence type="ECO:0000313" key="9">
    <source>
        <dbReference type="Proteomes" id="UP001642720"/>
    </source>
</evidence>
<feature type="region of interest" description="Disordered" evidence="6">
    <location>
        <begin position="272"/>
        <end position="295"/>
    </location>
</feature>
<dbReference type="GeneID" id="300577108"/>
<dbReference type="GO" id="GO:0051213">
    <property type="term" value="F:dioxygenase activity"/>
    <property type="evidence" value="ECO:0007669"/>
    <property type="project" value="UniProtKB-KW"/>
</dbReference>
<feature type="domain" description="Alpha-ketoglutarate-dependent dioxygenase AlkB-like" evidence="7">
    <location>
        <begin position="167"/>
        <end position="365"/>
    </location>
</feature>
<keyword evidence="9" id="KW-1185">Reference proteome</keyword>
<dbReference type="Proteomes" id="UP001642720">
    <property type="component" value="Unassembled WGS sequence"/>
</dbReference>
<dbReference type="InterPro" id="IPR004574">
    <property type="entry name" value="Alkb"/>
</dbReference>
<accession>A0ABY2H6H5</accession>
<comment type="cofactor">
    <cofactor evidence="1">
        <name>Fe(2+)</name>
        <dbReference type="ChEBI" id="CHEBI:29033"/>
    </cofactor>
</comment>
<dbReference type="RefSeq" id="XP_073559261.1">
    <property type="nucleotide sequence ID" value="XM_073702658.1"/>
</dbReference>
<keyword evidence="4" id="KW-0560">Oxidoreductase</keyword>
<dbReference type="InterPro" id="IPR037151">
    <property type="entry name" value="AlkB-like_sf"/>
</dbReference>
<evidence type="ECO:0000256" key="3">
    <source>
        <dbReference type="ARBA" id="ARBA00022964"/>
    </source>
</evidence>
<gene>
    <name evidence="8" type="ORF">CCMA1212_005397</name>
</gene>
<dbReference type="PANTHER" id="PTHR16557">
    <property type="entry name" value="ALKYLATED DNA REPAIR PROTEIN ALKB-RELATED"/>
    <property type="match status" value="1"/>
</dbReference>
<dbReference type="PANTHER" id="PTHR16557:SF2">
    <property type="entry name" value="NUCLEIC ACID DIOXYGENASE ALKBH1"/>
    <property type="match status" value="1"/>
</dbReference>
<keyword evidence="3 8" id="KW-0223">Dioxygenase</keyword>
<feature type="region of interest" description="Disordered" evidence="6">
    <location>
        <begin position="129"/>
        <end position="167"/>
    </location>
</feature>
<protein>
    <submittedName>
        <fullName evidence="8">Alpha-ketoglutarate-dependent dioxygenase abh1</fullName>
    </submittedName>
</protein>
<dbReference type="SUPFAM" id="SSF51197">
    <property type="entry name" value="Clavaminate synthase-like"/>
    <property type="match status" value="1"/>
</dbReference>
<evidence type="ECO:0000256" key="2">
    <source>
        <dbReference type="ARBA" id="ARBA00022723"/>
    </source>
</evidence>
<keyword evidence="5" id="KW-0408">Iron</keyword>
<sequence length="368" mass="41069">MVPGALDLDAHEQPSDQMKAEWKHFARLDQTTLLRDTPLDDPRLPLEETEFRLSGHIPRAQIAEAFSHLGAEYVDEGKEDGDAPILHHPLLPGLLIIPSLIPPAVQTHLLNTMIHRDLSNPTHQTNLHLHYNLPYPSSSPSSSSPSPSSPSSFFSLPPSSPPTFTPKDPSIHNALSISQVLHRRLHWVTLGGQYDWTNRVYPDAAPPQFPADLAGFLKALFPETLAQAAIVNFYTPGDTMMMHRDVSEEVDKGLVSLSFGCDCLFMIAPSPGPGQHTDTGNNDEANEGEDEGGKGEKKKYLLLRLRSGDAIYMTQESRYAWHGVPKVMKGTCPEYLADWPAGREDGEYEEWKGWMQNKRINLNVRQMR</sequence>
<dbReference type="Pfam" id="PF13532">
    <property type="entry name" value="2OG-FeII_Oxy_2"/>
    <property type="match status" value="1"/>
</dbReference>
<reference evidence="8 9" key="1">
    <citation type="submission" date="2018-01" db="EMBL/GenBank/DDBJ databases">
        <title>Genome characterization of the sugarcane-associated fungus Trichoderma ghanense CCMA-1212 and their application in lignocelulose bioconversion.</title>
        <authorList>
            <person name="Steindorff A.S."/>
            <person name="Mendes T.D."/>
            <person name="Vilela E.S.D."/>
            <person name="Rodrigues D.S."/>
            <person name="Formighieri E.F."/>
            <person name="Melo I.S."/>
            <person name="Favaro L.C.L."/>
        </authorList>
    </citation>
    <scope>NUCLEOTIDE SEQUENCE [LARGE SCALE GENOMIC DNA]</scope>
    <source>
        <strain evidence="8 9">CCMA-1212</strain>
    </source>
</reference>
<evidence type="ECO:0000259" key="7">
    <source>
        <dbReference type="Pfam" id="PF13532"/>
    </source>
</evidence>
<proteinExistence type="predicted"/>
<name>A0ABY2H6H5_9HYPO</name>